<dbReference type="AlphaFoldDB" id="A0A1E7KP42"/>
<evidence type="ECO:0000259" key="2">
    <source>
        <dbReference type="Pfam" id="PF21320"/>
    </source>
</evidence>
<dbReference type="InterPro" id="IPR036388">
    <property type="entry name" value="WH-like_DNA-bd_sf"/>
</dbReference>
<dbReference type="RefSeq" id="WP_070194947.1">
    <property type="nucleotide sequence ID" value="NZ_LJGU01000095.1"/>
</dbReference>
<reference evidence="3 4" key="1">
    <citation type="journal article" date="2016" name="Front. Microbiol.">
        <title>Comparative Genomics Analysis of Streptomyces Species Reveals Their Adaptation to the Marine Environment and Their Diversity at the Genomic Level.</title>
        <authorList>
            <person name="Tian X."/>
            <person name="Zhang Z."/>
            <person name="Yang T."/>
            <person name="Chen M."/>
            <person name="Li J."/>
            <person name="Chen F."/>
            <person name="Yang J."/>
            <person name="Li W."/>
            <person name="Zhang B."/>
            <person name="Zhang Z."/>
            <person name="Wu J."/>
            <person name="Zhang C."/>
            <person name="Long L."/>
            <person name="Xiao J."/>
        </authorList>
    </citation>
    <scope>NUCLEOTIDE SEQUENCE [LARGE SCALE GENOMIC DNA]</scope>
    <source>
        <strain evidence="3 4">SCSIO 02100</strain>
    </source>
</reference>
<dbReference type="Gene3D" id="3.40.50.150">
    <property type="entry name" value="Vaccinia Virus protein VP39"/>
    <property type="match status" value="1"/>
</dbReference>
<dbReference type="STRING" id="1075402.AN216_02725"/>
<dbReference type="InterPro" id="IPR029063">
    <property type="entry name" value="SAM-dependent_MTases_sf"/>
</dbReference>
<dbReference type="GO" id="GO:0032259">
    <property type="term" value="P:methylation"/>
    <property type="evidence" value="ECO:0007669"/>
    <property type="project" value="UniProtKB-KW"/>
</dbReference>
<feature type="domain" description="S-adenosylmethionine-dependent methyltransferase Rv2258c-like winged HTH" evidence="2">
    <location>
        <begin position="28"/>
        <end position="99"/>
    </location>
</feature>
<gene>
    <name evidence="3" type="ORF">AN216_02725</name>
</gene>
<dbReference type="EMBL" id="LJGU01000095">
    <property type="protein sequence ID" value="OEV05591.1"/>
    <property type="molecule type" value="Genomic_DNA"/>
</dbReference>
<dbReference type="Proteomes" id="UP000176101">
    <property type="component" value="Unassembled WGS sequence"/>
</dbReference>
<dbReference type="PATRIC" id="fig|1075402.3.peg.3936"/>
<sequence>MTSVPHTTAATPEEFHQRVISDAAAAVRGLTVALGERLGLYRALAEHGPLTPDGLAEHAGIAQRYAVEWLHAQLSAGYVEHQPDSDRYHLPAAHAAVLADTRAPTFTAGFFTALRALYATEDALVEAYRSGEGVGWAEHDPCLDTGMGSFFQPTYEHKLVSEWLPALDGVTAKLKAGGTIADVGCGVGHTTLLMARAFPKATVRGFDYSEEAVGLARELAEEAGLSERVTFDVATADDYPGQDYDLVTLFNCLHDMGDPVASAQHVHKSLHPEGTWMLVESNACPDDVCCDCSPAGKMFMSLSAVMCLPVAVAQRGPHALGNHSGEEAFRAIAADAGFTRWRRATEATAQIIYEARP</sequence>
<dbReference type="OrthoDB" id="9801363at2"/>
<dbReference type="SUPFAM" id="SSF53335">
    <property type="entry name" value="S-adenosyl-L-methionine-dependent methyltransferases"/>
    <property type="match status" value="1"/>
</dbReference>
<comment type="caution">
    <text evidence="3">The sequence shown here is derived from an EMBL/GenBank/DDBJ whole genome shotgun (WGS) entry which is preliminary data.</text>
</comment>
<dbReference type="Pfam" id="PF13847">
    <property type="entry name" value="Methyltransf_31"/>
    <property type="match status" value="1"/>
</dbReference>
<evidence type="ECO:0000313" key="3">
    <source>
        <dbReference type="EMBL" id="OEV05591.1"/>
    </source>
</evidence>
<accession>A0A1E7KP42</accession>
<evidence type="ECO:0000259" key="1">
    <source>
        <dbReference type="Pfam" id="PF13847"/>
    </source>
</evidence>
<dbReference type="PANTHER" id="PTHR45128">
    <property type="entry name" value="METHYLTRANSFERASE TYPE 11"/>
    <property type="match status" value="1"/>
</dbReference>
<dbReference type="InterPro" id="IPR036390">
    <property type="entry name" value="WH_DNA-bd_sf"/>
</dbReference>
<keyword evidence="3" id="KW-0489">Methyltransferase</keyword>
<name>A0A1E7KP42_9ACTN</name>
<dbReference type="PANTHER" id="PTHR45128:SF2">
    <property type="entry name" value="METHYLTRANSFERASE DOMAIN-CONTAINING PROTEIN"/>
    <property type="match status" value="1"/>
</dbReference>
<dbReference type="InterPro" id="IPR025714">
    <property type="entry name" value="Methyltranfer_dom"/>
</dbReference>
<dbReference type="Pfam" id="PF21320">
    <property type="entry name" value="WHD_Rv2258c"/>
    <property type="match status" value="1"/>
</dbReference>
<dbReference type="InterPro" id="IPR053173">
    <property type="entry name" value="SAM-binding_MTase"/>
</dbReference>
<dbReference type="SUPFAM" id="SSF46785">
    <property type="entry name" value="Winged helix' DNA-binding domain"/>
    <property type="match status" value="1"/>
</dbReference>
<organism evidence="3 4">
    <name type="scientific">Streptomyces oceani</name>
    <dbReference type="NCBI Taxonomy" id="1075402"/>
    <lineage>
        <taxon>Bacteria</taxon>
        <taxon>Bacillati</taxon>
        <taxon>Actinomycetota</taxon>
        <taxon>Actinomycetes</taxon>
        <taxon>Kitasatosporales</taxon>
        <taxon>Streptomycetaceae</taxon>
        <taxon>Streptomyces</taxon>
    </lineage>
</organism>
<dbReference type="InterPro" id="IPR048711">
    <property type="entry name" value="WHD_Rv2258c"/>
</dbReference>
<dbReference type="Gene3D" id="1.10.10.10">
    <property type="entry name" value="Winged helix-like DNA-binding domain superfamily/Winged helix DNA-binding domain"/>
    <property type="match status" value="1"/>
</dbReference>
<proteinExistence type="predicted"/>
<protein>
    <submittedName>
        <fullName evidence="3">SAM-dependent methyltransferase</fullName>
    </submittedName>
</protein>
<keyword evidence="4" id="KW-1185">Reference proteome</keyword>
<dbReference type="CDD" id="cd02440">
    <property type="entry name" value="AdoMet_MTases"/>
    <property type="match status" value="1"/>
</dbReference>
<evidence type="ECO:0000313" key="4">
    <source>
        <dbReference type="Proteomes" id="UP000176101"/>
    </source>
</evidence>
<keyword evidence="3" id="KW-0808">Transferase</keyword>
<dbReference type="GO" id="GO:0008168">
    <property type="term" value="F:methyltransferase activity"/>
    <property type="evidence" value="ECO:0007669"/>
    <property type="project" value="UniProtKB-KW"/>
</dbReference>
<feature type="domain" description="Methyltransferase" evidence="1">
    <location>
        <begin position="175"/>
        <end position="293"/>
    </location>
</feature>